<evidence type="ECO:0000313" key="5">
    <source>
        <dbReference type="Proteomes" id="UP000182649"/>
    </source>
</evidence>
<keyword evidence="2" id="KW-1133">Transmembrane helix</keyword>
<evidence type="ECO:0000256" key="2">
    <source>
        <dbReference type="SAM" id="Phobius"/>
    </source>
</evidence>
<keyword evidence="2" id="KW-0472">Membrane</keyword>
<dbReference type="Gene3D" id="3.30.9.10">
    <property type="entry name" value="D-Amino Acid Oxidase, subunit A, domain 2"/>
    <property type="match status" value="1"/>
</dbReference>
<evidence type="ECO:0000256" key="1">
    <source>
        <dbReference type="SAM" id="MobiDB-lite"/>
    </source>
</evidence>
<dbReference type="EMBL" id="FPBZ01000013">
    <property type="protein sequence ID" value="SFU66120.1"/>
    <property type="molecule type" value="Genomic_DNA"/>
</dbReference>
<proteinExistence type="predicted"/>
<feature type="transmembrane region" description="Helical" evidence="2">
    <location>
        <begin position="12"/>
        <end position="28"/>
    </location>
</feature>
<dbReference type="PROSITE" id="PS01304">
    <property type="entry name" value="UBIH"/>
    <property type="match status" value="1"/>
</dbReference>
<gene>
    <name evidence="4" type="ORF">SAMN05216417_11323</name>
</gene>
<dbReference type="GO" id="GO:0071949">
    <property type="term" value="F:FAD binding"/>
    <property type="evidence" value="ECO:0007669"/>
    <property type="project" value="InterPro"/>
</dbReference>
<dbReference type="PANTHER" id="PTHR43876:SF7">
    <property type="entry name" value="UBIQUINONE BIOSYNTHESIS MONOOXYGENASE COQ6, MITOCHONDRIAL"/>
    <property type="match status" value="1"/>
</dbReference>
<protein>
    <submittedName>
        <fullName evidence="4">2-octaprenyl-6-methoxyphenol hydroxylase</fullName>
    </submittedName>
</protein>
<evidence type="ECO:0000313" key="4">
    <source>
        <dbReference type="EMBL" id="SFU66120.1"/>
    </source>
</evidence>
<dbReference type="InterPro" id="IPR002938">
    <property type="entry name" value="FAD-bd"/>
</dbReference>
<dbReference type="SUPFAM" id="SSF51905">
    <property type="entry name" value="FAD/NAD(P)-binding domain"/>
    <property type="match status" value="1"/>
</dbReference>
<feature type="domain" description="FAD-binding" evidence="3">
    <location>
        <begin position="10"/>
        <end position="380"/>
    </location>
</feature>
<accession>A0A1I7HZL6</accession>
<dbReference type="Pfam" id="PF01494">
    <property type="entry name" value="FAD_binding_3"/>
    <property type="match status" value="1"/>
</dbReference>
<keyword evidence="2" id="KW-0812">Transmembrane</keyword>
<dbReference type="AlphaFoldDB" id="A0A1I7HZL6"/>
<dbReference type="PANTHER" id="PTHR43876">
    <property type="entry name" value="UBIQUINONE BIOSYNTHESIS MONOOXYGENASE COQ6, MITOCHONDRIAL"/>
    <property type="match status" value="1"/>
</dbReference>
<evidence type="ECO:0000259" key="3">
    <source>
        <dbReference type="Pfam" id="PF01494"/>
    </source>
</evidence>
<reference evidence="4 5" key="1">
    <citation type="submission" date="2016-10" db="EMBL/GenBank/DDBJ databases">
        <authorList>
            <person name="de Groot N.N."/>
        </authorList>
    </citation>
    <scope>NUCLEOTIDE SEQUENCE [LARGE SCALE GENOMIC DNA]</scope>
    <source>
        <strain evidence="4 5">Nl14</strain>
    </source>
</reference>
<dbReference type="PRINTS" id="PR00420">
    <property type="entry name" value="RNGMNOXGNASE"/>
</dbReference>
<dbReference type="Gene3D" id="3.50.50.60">
    <property type="entry name" value="FAD/NAD(P)-binding domain"/>
    <property type="match status" value="2"/>
</dbReference>
<dbReference type="InterPro" id="IPR051205">
    <property type="entry name" value="UbiH/COQ6_monooxygenase"/>
</dbReference>
<sequence>MVDAQYQYDYDLIIIGGGPVGMALALALRNSGLSMLLLEARGLPEKAEDPRPLALSQGSRLVLQRLGVWKTLSDVTPIFTIHVSNQGGLGRTVMMAREIGVPALGYVVNYDDVFRTMHKALQKCEMDCLTGAQVTHMETGDGFGRVEFEHGEITKKATARLLVVADGGRLTAQIEGITQQVHDYEQWAIVARVKTEHFEEHLAEQASGTELSGTKQTFARIRTRPGMQSSQVRAAEGAPRGRQPGVAYERFTPEGPVALLPAGDGFALVWTVSPDKVQEILGLDDTAFLERLHGHFGDRLGKFIEVGKRSGFPLALKYATPVTVSRTVLIGNAAQTLHPVAGQGFNLGLRDAWELAEEIIAFPAETGTPAMLGRYSSKRRLDSSMGRTFTDSLVKLFSNDNPFLGTVRSMGLSALDCLPQLKKFVARRMMFGARGGS</sequence>
<feature type="region of interest" description="Disordered" evidence="1">
    <location>
        <begin position="224"/>
        <end position="244"/>
    </location>
</feature>
<dbReference type="RefSeq" id="WP_074975288.1">
    <property type="nucleotide sequence ID" value="NZ_FPBZ01000013.1"/>
</dbReference>
<dbReference type="OrthoDB" id="9769565at2"/>
<name>A0A1I7HZL6_9PROT</name>
<organism evidence="4 5">
    <name type="scientific">Nitrosospira multiformis</name>
    <dbReference type="NCBI Taxonomy" id="1231"/>
    <lineage>
        <taxon>Bacteria</taxon>
        <taxon>Pseudomonadati</taxon>
        <taxon>Pseudomonadota</taxon>
        <taxon>Betaproteobacteria</taxon>
        <taxon>Nitrosomonadales</taxon>
        <taxon>Nitrosomonadaceae</taxon>
        <taxon>Nitrosospira</taxon>
    </lineage>
</organism>
<dbReference type="Proteomes" id="UP000182649">
    <property type="component" value="Unassembled WGS sequence"/>
</dbReference>
<dbReference type="InterPro" id="IPR018168">
    <property type="entry name" value="Ubi_Hdrlase_CS"/>
</dbReference>
<dbReference type="InterPro" id="IPR036188">
    <property type="entry name" value="FAD/NAD-bd_sf"/>
</dbReference>